<feature type="domain" description="Dinitrogenase iron-molybdenum cofactor biosynthesis" evidence="3">
    <location>
        <begin position="115"/>
        <end position="206"/>
    </location>
</feature>
<dbReference type="PANTHER" id="PTHR33937">
    <property type="entry name" value="IRON-MOLYBDENUM PROTEIN-RELATED-RELATED"/>
    <property type="match status" value="1"/>
</dbReference>
<keyword evidence="6" id="KW-1185">Reference proteome</keyword>
<evidence type="ECO:0000259" key="3">
    <source>
        <dbReference type="Pfam" id="PF02579"/>
    </source>
</evidence>
<dbReference type="Gene3D" id="1.10.150.590">
    <property type="entry name" value="Dinitrogenase iron-molybdenum cofactor, N-terminal"/>
    <property type="match status" value="1"/>
</dbReference>
<dbReference type="Pfam" id="PF16844">
    <property type="entry name" value="DIMCO_N"/>
    <property type="match status" value="1"/>
</dbReference>
<feature type="domain" description="Dinitrogenase iron-molybdenum cofactor N-terminal" evidence="4">
    <location>
        <begin position="7"/>
        <end position="92"/>
    </location>
</feature>
<comment type="similarity">
    <text evidence="1">Belongs to the NifX/NifY family.</text>
</comment>
<evidence type="ECO:0000313" key="6">
    <source>
        <dbReference type="Proteomes" id="UP000319627"/>
    </source>
</evidence>
<evidence type="ECO:0000256" key="2">
    <source>
        <dbReference type="ARBA" id="ARBA00023231"/>
    </source>
</evidence>
<dbReference type="AlphaFoldDB" id="A0A562J3J2"/>
<dbReference type="EMBL" id="VLKG01000001">
    <property type="protein sequence ID" value="TWH77414.1"/>
    <property type="molecule type" value="Genomic_DNA"/>
</dbReference>
<comment type="caution">
    <text evidence="5">The sequence shown here is derived from an EMBL/GenBank/DDBJ whole genome shotgun (WGS) entry which is preliminary data.</text>
</comment>
<dbReference type="Pfam" id="PF02579">
    <property type="entry name" value="Nitro_FeMo-Co"/>
    <property type="match status" value="1"/>
</dbReference>
<protein>
    <submittedName>
        <fullName evidence="5">Nitrogen fixation protein NifX</fullName>
    </submittedName>
</protein>
<dbReference type="InterPro" id="IPR051840">
    <property type="entry name" value="NifX/NifY_domain"/>
</dbReference>
<dbReference type="RefSeq" id="WP_144570081.1">
    <property type="nucleotide sequence ID" value="NZ_VLKG01000001.1"/>
</dbReference>
<evidence type="ECO:0000256" key="1">
    <source>
        <dbReference type="ARBA" id="ARBA00010285"/>
    </source>
</evidence>
<dbReference type="InterPro" id="IPR034169">
    <property type="entry name" value="NifX-like"/>
</dbReference>
<dbReference type="InterPro" id="IPR031763">
    <property type="entry name" value="NafY_N"/>
</dbReference>
<dbReference type="Proteomes" id="UP000319627">
    <property type="component" value="Unassembled WGS sequence"/>
</dbReference>
<dbReference type="InterPro" id="IPR003731">
    <property type="entry name" value="Di-Nase_FeMo-co_biosynth"/>
</dbReference>
<evidence type="ECO:0000313" key="5">
    <source>
        <dbReference type="EMBL" id="TWH77414.1"/>
    </source>
</evidence>
<name>A0A562J3J2_9GAMM</name>
<organism evidence="5 6">
    <name type="scientific">Azomonas agilis</name>
    <dbReference type="NCBI Taxonomy" id="116849"/>
    <lineage>
        <taxon>Bacteria</taxon>
        <taxon>Pseudomonadati</taxon>
        <taxon>Pseudomonadota</taxon>
        <taxon>Gammaproteobacteria</taxon>
        <taxon>Pseudomonadales</taxon>
        <taxon>Pseudomonadaceae</taxon>
        <taxon>Azomonas</taxon>
    </lineage>
</organism>
<dbReference type="InterPro" id="IPR038127">
    <property type="entry name" value="NafY_N_sf"/>
</dbReference>
<sequence length="240" mass="25746">MDNAPSMSRDTALRIALAARALPSTSVGELLEILHQQINGPLTEKTLQDITVTDLKIGLAGSEEDVDMLDTPMSALKDAVRILWGETGEDSLPQPVKLDALPEGSIRVAVASNNGELLDGHFGSCLRFLVYQVSVKECFLIDVRSTMDAHSAEDKNGWRAELIKDCQVLYVVSIGGPAAAKVVRAGIHPVKKVNGGSVADMMAELQSRMENAPPPWLAKLLGVPAEERFGFDLSDEEGAA</sequence>
<dbReference type="SUPFAM" id="SSF53146">
    <property type="entry name" value="Nitrogenase accessory factor-like"/>
    <property type="match status" value="1"/>
</dbReference>
<proteinExistence type="inferred from homology"/>
<reference evidence="5 6" key="1">
    <citation type="submission" date="2019-07" db="EMBL/GenBank/DDBJ databases">
        <title>Genomic Encyclopedia of Type Strains, Phase I: the one thousand microbial genomes (KMG-I) project.</title>
        <authorList>
            <person name="Kyrpides N."/>
        </authorList>
    </citation>
    <scope>NUCLEOTIDE SEQUENCE [LARGE SCALE GENOMIC DNA]</scope>
    <source>
        <strain evidence="5 6">DSM 375</strain>
    </source>
</reference>
<dbReference type="Gene3D" id="3.30.420.130">
    <property type="entry name" value="Dinitrogenase iron-molybdenum cofactor biosynthesis domain"/>
    <property type="match status" value="1"/>
</dbReference>
<dbReference type="InterPro" id="IPR036105">
    <property type="entry name" value="DiNase_FeMo-co_biosyn_sf"/>
</dbReference>
<dbReference type="OrthoDB" id="9797941at2"/>
<evidence type="ECO:0000259" key="4">
    <source>
        <dbReference type="Pfam" id="PF16844"/>
    </source>
</evidence>
<dbReference type="PANTHER" id="PTHR33937:SF1">
    <property type="entry name" value="IRON-MOLIBDENUM COFACTOR PROCESSING PROTEIN"/>
    <property type="match status" value="1"/>
</dbReference>
<gene>
    <name evidence="5" type="ORF">LX59_00331</name>
</gene>
<accession>A0A562J3J2</accession>
<keyword evidence="2" id="KW-0535">Nitrogen fixation</keyword>
<dbReference type="CDD" id="cd00853">
    <property type="entry name" value="NifX"/>
    <property type="match status" value="1"/>
</dbReference>